<dbReference type="EMBL" id="JANJYJ010000006">
    <property type="protein sequence ID" value="KAK3204419.1"/>
    <property type="molecule type" value="Genomic_DNA"/>
</dbReference>
<gene>
    <name evidence="3" type="ORF">Dsin_018465</name>
</gene>
<dbReference type="PANTHER" id="PTHR47723:SF21">
    <property type="entry name" value="POLYNUCLEOTIDYL TRANSFERASE, RIBONUCLEASE H-LIKE SUPERFAMILY PROTEIN"/>
    <property type="match status" value="1"/>
</dbReference>
<organism evidence="3 4">
    <name type="scientific">Dipteronia sinensis</name>
    <dbReference type="NCBI Taxonomy" id="43782"/>
    <lineage>
        <taxon>Eukaryota</taxon>
        <taxon>Viridiplantae</taxon>
        <taxon>Streptophyta</taxon>
        <taxon>Embryophyta</taxon>
        <taxon>Tracheophyta</taxon>
        <taxon>Spermatophyta</taxon>
        <taxon>Magnoliopsida</taxon>
        <taxon>eudicotyledons</taxon>
        <taxon>Gunneridae</taxon>
        <taxon>Pentapetalae</taxon>
        <taxon>rosids</taxon>
        <taxon>malvids</taxon>
        <taxon>Sapindales</taxon>
        <taxon>Sapindaceae</taxon>
        <taxon>Hippocastanoideae</taxon>
        <taxon>Acereae</taxon>
        <taxon>Dipteronia</taxon>
    </lineage>
</organism>
<dbReference type="InterPro" id="IPR044730">
    <property type="entry name" value="RNase_H-like_dom_plant"/>
</dbReference>
<feature type="domain" description="RNase H type-1" evidence="2">
    <location>
        <begin position="208"/>
        <end position="295"/>
    </location>
</feature>
<proteinExistence type="predicted"/>
<dbReference type="InterPro" id="IPR053151">
    <property type="entry name" value="RNase_H-like"/>
</dbReference>
<dbReference type="CDD" id="cd06222">
    <property type="entry name" value="RNase_H_like"/>
    <property type="match status" value="1"/>
</dbReference>
<evidence type="ECO:0000313" key="4">
    <source>
        <dbReference type="Proteomes" id="UP001281410"/>
    </source>
</evidence>
<feature type="signal peptide" evidence="1">
    <location>
        <begin position="1"/>
        <end position="22"/>
    </location>
</feature>
<dbReference type="PANTHER" id="PTHR47723">
    <property type="entry name" value="OS05G0353850 PROTEIN"/>
    <property type="match status" value="1"/>
</dbReference>
<name>A0AAE0E349_9ROSI</name>
<keyword evidence="1" id="KW-0732">Signal</keyword>
<accession>A0AAE0E349</accession>
<dbReference type="InterPro" id="IPR002156">
    <property type="entry name" value="RNaseH_domain"/>
</dbReference>
<dbReference type="AlphaFoldDB" id="A0AAE0E349"/>
<protein>
    <recommendedName>
        <fullName evidence="2">RNase H type-1 domain-containing protein</fullName>
    </recommendedName>
</protein>
<keyword evidence="4" id="KW-1185">Reference proteome</keyword>
<sequence>MACLMAMRIGIWIGRAVGKALANRLRSVIGEEEEGMIDCFEIGHVQGLRQVRVGFPKESIVTAWFLGEVGQSNHGLCHYGKKILNVYCSALSPKVNFDKSGLSVSTFVSRVEQERLAAVIGVCHVRCHERYLGLPSFSEKDSQTILSIITRASYRDDSLCWHHTKDREYTVKSGYKFLRNELMHGGSSHLIEEVVHWSVAYLDECMAANTNDMITEGCRILRGISVVVESGLLPIVIESNALNVVNLVNSSINVCSDIGLVVRDIKDCIRNGMVDSIFFSPRKANVVAHRLAKHALLLAEDQFWMESYPPCVERVVQTDSDSYC</sequence>
<evidence type="ECO:0000313" key="3">
    <source>
        <dbReference type="EMBL" id="KAK3204419.1"/>
    </source>
</evidence>
<dbReference type="GO" id="GO:0004523">
    <property type="term" value="F:RNA-DNA hybrid ribonuclease activity"/>
    <property type="evidence" value="ECO:0007669"/>
    <property type="project" value="InterPro"/>
</dbReference>
<dbReference type="Proteomes" id="UP001281410">
    <property type="component" value="Unassembled WGS sequence"/>
</dbReference>
<reference evidence="3" key="1">
    <citation type="journal article" date="2023" name="Plant J.">
        <title>Genome sequences and population genomics provide insights into the demographic history, inbreeding, and mutation load of two 'living fossil' tree species of Dipteronia.</title>
        <authorList>
            <person name="Feng Y."/>
            <person name="Comes H.P."/>
            <person name="Chen J."/>
            <person name="Zhu S."/>
            <person name="Lu R."/>
            <person name="Zhang X."/>
            <person name="Li P."/>
            <person name="Qiu J."/>
            <person name="Olsen K.M."/>
            <person name="Qiu Y."/>
        </authorList>
    </citation>
    <scope>NUCLEOTIDE SEQUENCE</scope>
    <source>
        <strain evidence="3">NBL</strain>
    </source>
</reference>
<dbReference type="GO" id="GO:0003676">
    <property type="term" value="F:nucleic acid binding"/>
    <property type="evidence" value="ECO:0007669"/>
    <property type="project" value="InterPro"/>
</dbReference>
<evidence type="ECO:0000256" key="1">
    <source>
        <dbReference type="SAM" id="SignalP"/>
    </source>
</evidence>
<evidence type="ECO:0000259" key="2">
    <source>
        <dbReference type="Pfam" id="PF13456"/>
    </source>
</evidence>
<dbReference type="Pfam" id="PF13456">
    <property type="entry name" value="RVT_3"/>
    <property type="match status" value="1"/>
</dbReference>
<feature type="chain" id="PRO_5042227272" description="RNase H type-1 domain-containing protein" evidence="1">
    <location>
        <begin position="23"/>
        <end position="324"/>
    </location>
</feature>
<comment type="caution">
    <text evidence="3">The sequence shown here is derived from an EMBL/GenBank/DDBJ whole genome shotgun (WGS) entry which is preliminary data.</text>
</comment>